<dbReference type="AlphaFoldDB" id="A0A7M7IZ47"/>
<evidence type="ECO:0000313" key="3">
    <source>
        <dbReference type="Proteomes" id="UP000594260"/>
    </source>
</evidence>
<dbReference type="KEGG" id="vde:111242955"/>
<dbReference type="RefSeq" id="XP_022643654.1">
    <property type="nucleotide sequence ID" value="XM_022787919.1"/>
</dbReference>
<feature type="compositionally biased region" description="Basic and acidic residues" evidence="1">
    <location>
        <begin position="173"/>
        <end position="190"/>
    </location>
</feature>
<feature type="region of interest" description="Disordered" evidence="1">
    <location>
        <begin position="173"/>
        <end position="250"/>
    </location>
</feature>
<feature type="compositionally biased region" description="Basic and acidic residues" evidence="1">
    <location>
        <begin position="151"/>
        <end position="161"/>
    </location>
</feature>
<sequence length="250" mass="28766">MECKMFASRAILRIDMDSEERDLRQGNAHVLLTKDWNDWFDHRVAMLRAKYDEAREDYQEVFSDDNALYSDEDRLRARELLDNVDFNEEYLNQAVAIIDVLRATNNPNRQRANEADNMMRDLERLGATDRLGGGEIVEVPPAPQFDFNSNGREHSDSSEHSRYIDEIGLSRDHTTNHSSERHSHQMDLRVDGPSGSRGHLITPWYERQEVRSVLSQEAKKAESQSTDDDAPEDLLEDVSPLDSPSDEDDS</sequence>
<protein>
    <submittedName>
        <fullName evidence="2">Uncharacterized protein</fullName>
    </submittedName>
</protein>
<evidence type="ECO:0000256" key="1">
    <source>
        <dbReference type="SAM" id="MobiDB-lite"/>
    </source>
</evidence>
<dbReference type="RefSeq" id="XP_022643652.1">
    <property type="nucleotide sequence ID" value="XM_022787917.1"/>
</dbReference>
<organism evidence="2 3">
    <name type="scientific">Varroa destructor</name>
    <name type="common">Honeybee mite</name>
    <dbReference type="NCBI Taxonomy" id="109461"/>
    <lineage>
        <taxon>Eukaryota</taxon>
        <taxon>Metazoa</taxon>
        <taxon>Ecdysozoa</taxon>
        <taxon>Arthropoda</taxon>
        <taxon>Chelicerata</taxon>
        <taxon>Arachnida</taxon>
        <taxon>Acari</taxon>
        <taxon>Parasitiformes</taxon>
        <taxon>Mesostigmata</taxon>
        <taxon>Gamasina</taxon>
        <taxon>Dermanyssoidea</taxon>
        <taxon>Varroidae</taxon>
        <taxon>Varroa</taxon>
    </lineage>
</organism>
<proteinExistence type="predicted"/>
<reference evidence="2" key="1">
    <citation type="submission" date="2021-01" db="UniProtKB">
        <authorList>
            <consortium name="EnsemblMetazoa"/>
        </authorList>
    </citation>
    <scope>IDENTIFICATION</scope>
</reference>
<dbReference type="GeneID" id="111242955"/>
<evidence type="ECO:0000313" key="2">
    <source>
        <dbReference type="EnsemblMetazoa" id="XP_022643654"/>
    </source>
</evidence>
<dbReference type="InParanoid" id="A0A7M7IZ47"/>
<feature type="region of interest" description="Disordered" evidence="1">
    <location>
        <begin position="131"/>
        <end position="161"/>
    </location>
</feature>
<dbReference type="Proteomes" id="UP000594260">
    <property type="component" value="Unplaced"/>
</dbReference>
<keyword evidence="3" id="KW-1185">Reference proteome</keyword>
<name>A0A7M7IZ47_VARDE</name>
<dbReference type="EnsemblMetazoa" id="XM_022787917">
    <property type="protein sequence ID" value="XP_022643652"/>
    <property type="gene ID" value="LOC111242955"/>
</dbReference>
<feature type="compositionally biased region" description="Acidic residues" evidence="1">
    <location>
        <begin position="225"/>
        <end position="236"/>
    </location>
</feature>
<dbReference type="EnsemblMetazoa" id="XM_022787919">
    <property type="protein sequence ID" value="XP_022643654"/>
    <property type="gene ID" value="LOC111242955"/>
</dbReference>
<accession>A0A7M7IZ47</accession>